<evidence type="ECO:0000313" key="1">
    <source>
        <dbReference type="EMBL" id="RDU73005.1"/>
    </source>
</evidence>
<protein>
    <recommendedName>
        <fullName evidence="3">Autotransporter domain-containing protein</fullName>
    </recommendedName>
</protein>
<gene>
    <name evidence="1" type="ORF">CQA57_06070</name>
</gene>
<comment type="caution">
    <text evidence="1">The sequence shown here is derived from an EMBL/GenBank/DDBJ whole genome shotgun (WGS) entry which is preliminary data.</text>
</comment>
<keyword evidence="2" id="KW-1185">Reference proteome</keyword>
<sequence>MFLTAGVASADCIGTGSGPNICYTYNGMASSVSTTGFSWNAGSGQALNEFYQPIISSSPLAETLKFRFDNSSSLSNPTSTVSGNAITIAAYGYVNGSNNTTLTLDIADKGLAINNGKGTLEFDFAPSSTNGSWNSDFLKYRSMVLNLTGTSMYNDKATSLVGNLVIKGGRAQKYYGENLFEANFTGDVVGNIDIQQGSGDVRTKFTFKGDLIGNITADNYYSSTNGAPSGIYGGENTFTFNGDKDQKLEGNISVTRAVNNIVFSGSHNNSIIGNGDGYTIKAAGNAAFQNATNNITFEDTATGTNTITGRIGADGYGKSYGTNTITFKAGTNSITKIADDYVITTTGGKNTITMNGTSATITGNIQAKAVNSTSTESLNTINMGADTNKIMGNISATPFNGTQANNIITFTKGASTITGDINAIYQGSGATNTIKANGSSTSLAINGKITANVGGKNTITTEGATSLTENILNNNTNDVLYALGGTNMVTLAGTNTTITGNINASTTESVVVGNNEVVINSTGTNAIKGDIVAKQYNKGSTNTINFNAGNTNTITGNITSSGINTITFSSASSANTISGNISASSGTNTISFAGTSNTVSSSLSANAGTNTITAKNTATSGTGNNNITLTVGSENYDADSTTQTITATGGGTAKNIISADNLTLNVKTMSATTNSIKTTNNQNIIGNYTAAANGTPESITGLTTGNIHIGSVETSNTAEGKSKTGVAKNTISLLAGTLTIDSLTANYGDNEITSNATSTFGTINATNNGINTVTLNGNTNTITGNISVNAGGTNNITLGNNTSNNKVSITGDISASGGTNNIKLSQAAPTFFNIPLDSSNTGSNVSDLANLKGKITTTSGTNNIVFENTLWAPAALMSNGSLIIDSNGASSGLVETTNGTTNIVVRQEKSVVPNGVVAIYGVKTTGGTTNIVMQGDVNVGANVNYASSGTTNFIFASSNDGGTTPTDGNKTSGTVNDDFLSSSNTDVTKNKILGVTYKDGVKLSLFDYKIDVLDEKNVSLIDRYGDRFTTLTTDGSLTSITTDRTSTKDTITVTGLVSGSISALESSSTKNTTKAYDVDLSNNSAFVGTLGLDPSKSSITLSMGEGSKLILAGDKNSAHSQLVTLNLGTPSFDSTQTISAIFDQSNTIVNLATGVNDVTNAPNRSDFRLLEIGSTSPTTNTGLVSNASGVNQGVLFLVYVNDKASNATLGGKDAYDNSHNTDYGYAYSDRILIHNAGDNSTQSTQNLQIVYDANTQVRDIVYRGGGSETEGNVAIATVKNLNNATSGTSGAESNSGVVTFNLQDTLQGFDQISSTIKGIYTDSKGIVDTSNGNHNDYTTYFVNAVSTGASLANQQASAAALGSNYDLYLANMNSLNKRMGELRENANSQGAWARIFNGMQTSNFALETKALYTTFQAGYDYAFGFSGANNYLGFALSYANSLTSSNSSIDIDGSSKGIKDVTSNAIEFAIYNAYVQDGASKATGWKNGLY</sequence>
<dbReference type="RefSeq" id="WP_115579339.1">
    <property type="nucleotide sequence ID" value="NZ_NXLX01000014.1"/>
</dbReference>
<proteinExistence type="predicted"/>
<accession>A0A3D8J733</accession>
<dbReference type="OrthoDB" id="6053567at2"/>
<dbReference type="Proteomes" id="UP000256695">
    <property type="component" value="Unassembled WGS sequence"/>
</dbReference>
<feature type="non-terminal residue" evidence="1">
    <location>
        <position position="1490"/>
    </location>
</feature>
<evidence type="ECO:0000313" key="2">
    <source>
        <dbReference type="Proteomes" id="UP000256695"/>
    </source>
</evidence>
<evidence type="ECO:0008006" key="3">
    <source>
        <dbReference type="Google" id="ProtNLM"/>
    </source>
</evidence>
<dbReference type="EMBL" id="NXLX01000014">
    <property type="protein sequence ID" value="RDU73005.1"/>
    <property type="molecule type" value="Genomic_DNA"/>
</dbReference>
<reference evidence="1 2" key="1">
    <citation type="submission" date="2018-04" db="EMBL/GenBank/DDBJ databases">
        <title>Novel Campyloabacter and Helicobacter Species and Strains.</title>
        <authorList>
            <person name="Mannion A.J."/>
            <person name="Shen Z."/>
            <person name="Fox J.G."/>
        </authorList>
    </citation>
    <scope>NUCLEOTIDE SEQUENCE [LARGE SCALE GENOMIC DNA]</scope>
    <source>
        <strain evidence="1 2">MIT 04-9362</strain>
    </source>
</reference>
<name>A0A3D8J733_9HELI</name>
<organism evidence="1 2">
    <name type="scientific">Helicobacter anseris</name>
    <dbReference type="NCBI Taxonomy" id="375926"/>
    <lineage>
        <taxon>Bacteria</taxon>
        <taxon>Pseudomonadati</taxon>
        <taxon>Campylobacterota</taxon>
        <taxon>Epsilonproteobacteria</taxon>
        <taxon>Campylobacterales</taxon>
        <taxon>Helicobacteraceae</taxon>
        <taxon>Helicobacter</taxon>
    </lineage>
</organism>